<dbReference type="InterPro" id="IPR001005">
    <property type="entry name" value="SANT/Myb"/>
</dbReference>
<feature type="region of interest" description="Disordered" evidence="10">
    <location>
        <begin position="116"/>
        <end position="148"/>
    </location>
</feature>
<keyword evidence="15" id="KW-1185">Reference proteome</keyword>
<dbReference type="STRING" id="28743.ENSCVAP00000016659"/>
<dbReference type="GO" id="GO:0003714">
    <property type="term" value="F:transcription corepressor activity"/>
    <property type="evidence" value="ECO:0007669"/>
    <property type="project" value="TreeGrafter"/>
</dbReference>
<dbReference type="GO" id="GO:0003677">
    <property type="term" value="F:DNA binding"/>
    <property type="evidence" value="ECO:0007669"/>
    <property type="project" value="UniProtKB-KW"/>
</dbReference>
<comment type="subcellular location">
    <subcellularLocation>
        <location evidence="1">Nucleus</location>
    </subcellularLocation>
</comment>
<reference evidence="14" key="1">
    <citation type="submission" date="2025-08" db="UniProtKB">
        <authorList>
            <consortium name="Ensembl"/>
        </authorList>
    </citation>
    <scope>IDENTIFICATION</scope>
</reference>
<feature type="compositionally biased region" description="Polar residues" evidence="10">
    <location>
        <begin position="279"/>
        <end position="291"/>
    </location>
</feature>
<dbReference type="InterPro" id="IPR017884">
    <property type="entry name" value="SANT_dom"/>
</dbReference>
<dbReference type="PANTHER" id="PTHR16089">
    <property type="entry name" value="REST COREPRESSOR COREST PROTEIN-RELATED"/>
    <property type="match status" value="1"/>
</dbReference>
<accession>A0A3Q2DDJ3</accession>
<dbReference type="PROSITE" id="PS50157">
    <property type="entry name" value="ZINC_FINGER_C2H2_2"/>
    <property type="match status" value="1"/>
</dbReference>
<dbReference type="InterPro" id="IPR000949">
    <property type="entry name" value="ELM2_dom"/>
</dbReference>
<evidence type="ECO:0000256" key="6">
    <source>
        <dbReference type="ARBA" id="ARBA00023125"/>
    </source>
</evidence>
<dbReference type="OrthoDB" id="10258692at2759"/>
<dbReference type="Pfam" id="PF01448">
    <property type="entry name" value="ELM2"/>
    <property type="match status" value="1"/>
</dbReference>
<keyword evidence="4" id="KW-0862">Zinc</keyword>
<feature type="compositionally biased region" description="Polar residues" evidence="10">
    <location>
        <begin position="325"/>
        <end position="338"/>
    </location>
</feature>
<evidence type="ECO:0000259" key="12">
    <source>
        <dbReference type="PROSITE" id="PS51156"/>
    </source>
</evidence>
<dbReference type="PROSITE" id="PS00028">
    <property type="entry name" value="ZINC_FINGER_C2H2_1"/>
    <property type="match status" value="1"/>
</dbReference>
<reference evidence="14" key="2">
    <citation type="submission" date="2025-09" db="UniProtKB">
        <authorList>
            <consortium name="Ensembl"/>
        </authorList>
    </citation>
    <scope>IDENTIFICATION</scope>
</reference>
<feature type="compositionally biased region" description="Polar residues" evidence="10">
    <location>
        <begin position="14"/>
        <end position="33"/>
    </location>
</feature>
<dbReference type="SUPFAM" id="SSF46689">
    <property type="entry name" value="Homeodomain-like"/>
    <property type="match status" value="1"/>
</dbReference>
<dbReference type="InterPro" id="IPR051066">
    <property type="entry name" value="Trans_reg/Corepressor"/>
</dbReference>
<organism evidence="14 15">
    <name type="scientific">Cyprinodon variegatus</name>
    <name type="common">Sheepshead minnow</name>
    <dbReference type="NCBI Taxonomy" id="28743"/>
    <lineage>
        <taxon>Eukaryota</taxon>
        <taxon>Metazoa</taxon>
        <taxon>Chordata</taxon>
        <taxon>Craniata</taxon>
        <taxon>Vertebrata</taxon>
        <taxon>Euteleostomi</taxon>
        <taxon>Actinopterygii</taxon>
        <taxon>Neopterygii</taxon>
        <taxon>Teleostei</taxon>
        <taxon>Neoteleostei</taxon>
        <taxon>Acanthomorphata</taxon>
        <taxon>Ovalentaria</taxon>
        <taxon>Atherinomorphae</taxon>
        <taxon>Cyprinodontiformes</taxon>
        <taxon>Cyprinodontidae</taxon>
        <taxon>Cyprinodon</taxon>
    </lineage>
</organism>
<keyword evidence="5" id="KW-0805">Transcription regulation</keyword>
<feature type="domain" description="ELM2" evidence="12">
    <location>
        <begin position="601"/>
        <end position="692"/>
    </location>
</feature>
<evidence type="ECO:0000313" key="15">
    <source>
        <dbReference type="Proteomes" id="UP000265020"/>
    </source>
</evidence>
<dbReference type="SMART" id="SM01189">
    <property type="entry name" value="ELM2"/>
    <property type="match status" value="1"/>
</dbReference>
<feature type="compositionally biased region" description="Polar residues" evidence="10">
    <location>
        <begin position="116"/>
        <end position="125"/>
    </location>
</feature>
<keyword evidence="8" id="KW-0539">Nucleus</keyword>
<dbReference type="GO" id="GO:0008270">
    <property type="term" value="F:zinc ion binding"/>
    <property type="evidence" value="ECO:0007669"/>
    <property type="project" value="UniProtKB-KW"/>
</dbReference>
<name>A0A3Q2DDJ3_CYPVA</name>
<dbReference type="GO" id="GO:0006357">
    <property type="term" value="P:regulation of transcription by RNA polymerase II"/>
    <property type="evidence" value="ECO:0007669"/>
    <property type="project" value="TreeGrafter"/>
</dbReference>
<evidence type="ECO:0000256" key="2">
    <source>
        <dbReference type="ARBA" id="ARBA00022723"/>
    </source>
</evidence>
<dbReference type="RefSeq" id="XP_015250195.1">
    <property type="nucleotide sequence ID" value="XM_015394709.1"/>
</dbReference>
<dbReference type="Pfam" id="PF13912">
    <property type="entry name" value="zf-C2H2_6"/>
    <property type="match status" value="1"/>
</dbReference>
<evidence type="ECO:0000256" key="8">
    <source>
        <dbReference type="ARBA" id="ARBA00023242"/>
    </source>
</evidence>
<dbReference type="Proteomes" id="UP000265020">
    <property type="component" value="Unassembled WGS sequence"/>
</dbReference>
<dbReference type="GeneID" id="107097540"/>
<dbReference type="RefSeq" id="XP_015250196.1">
    <property type="nucleotide sequence ID" value="XM_015394710.1"/>
</dbReference>
<dbReference type="InterPro" id="IPR009057">
    <property type="entry name" value="Homeodomain-like_sf"/>
</dbReference>
<dbReference type="PROSITE" id="PS51293">
    <property type="entry name" value="SANT"/>
    <property type="match status" value="1"/>
</dbReference>
<evidence type="ECO:0000256" key="9">
    <source>
        <dbReference type="PROSITE-ProRule" id="PRU00042"/>
    </source>
</evidence>
<evidence type="ECO:0000256" key="3">
    <source>
        <dbReference type="ARBA" id="ARBA00022771"/>
    </source>
</evidence>
<feature type="region of interest" description="Disordered" evidence="10">
    <location>
        <begin position="1"/>
        <end position="51"/>
    </location>
</feature>
<dbReference type="Ensembl" id="ENSCVAT00000025091.1">
    <property type="protein sequence ID" value="ENSCVAP00000016659.1"/>
    <property type="gene ID" value="ENSCVAG00000019630.1"/>
</dbReference>
<evidence type="ECO:0000256" key="5">
    <source>
        <dbReference type="ARBA" id="ARBA00023015"/>
    </source>
</evidence>
<dbReference type="FunFam" id="1.10.10.60:FF:000012">
    <property type="entry name" value="Metastasis-associated 1 family, member 3"/>
    <property type="match status" value="1"/>
</dbReference>
<dbReference type="Gene3D" id="1.10.10.60">
    <property type="entry name" value="Homeodomain-like"/>
    <property type="match status" value="1"/>
</dbReference>
<proteinExistence type="predicted"/>
<feature type="region of interest" description="Disordered" evidence="10">
    <location>
        <begin position="460"/>
        <end position="484"/>
    </location>
</feature>
<protein>
    <submittedName>
        <fullName evidence="14">Transcriptional-regulating factor 1-like</fullName>
    </submittedName>
</protein>
<evidence type="ECO:0000259" key="13">
    <source>
        <dbReference type="PROSITE" id="PS51293"/>
    </source>
</evidence>
<dbReference type="KEGG" id="cvg:107097540"/>
<evidence type="ECO:0000313" key="14">
    <source>
        <dbReference type="Ensembl" id="ENSCVAP00000016659.1"/>
    </source>
</evidence>
<feature type="domain" description="C2H2-type" evidence="11">
    <location>
        <begin position="440"/>
        <end position="467"/>
    </location>
</feature>
<dbReference type="PROSITE" id="PS51156">
    <property type="entry name" value="ELM2"/>
    <property type="match status" value="1"/>
</dbReference>
<evidence type="ECO:0000256" key="10">
    <source>
        <dbReference type="SAM" id="MobiDB-lite"/>
    </source>
</evidence>
<feature type="compositionally biased region" description="Low complexity" evidence="10">
    <location>
        <begin position="301"/>
        <end position="310"/>
    </location>
</feature>
<keyword evidence="2" id="KW-0479">Metal-binding</keyword>
<feature type="domain" description="SANT" evidence="13">
    <location>
        <begin position="702"/>
        <end position="748"/>
    </location>
</feature>
<dbReference type="GO" id="GO:0000118">
    <property type="term" value="C:histone deacetylase complex"/>
    <property type="evidence" value="ECO:0007669"/>
    <property type="project" value="TreeGrafter"/>
</dbReference>
<keyword evidence="6" id="KW-0238">DNA-binding</keyword>
<evidence type="ECO:0000256" key="7">
    <source>
        <dbReference type="ARBA" id="ARBA00023163"/>
    </source>
</evidence>
<dbReference type="InterPro" id="IPR013087">
    <property type="entry name" value="Znf_C2H2_type"/>
</dbReference>
<dbReference type="PANTHER" id="PTHR16089:SF19">
    <property type="entry name" value="TRANSCRIPTIONAL-REGULATING FACTOR 1"/>
    <property type="match status" value="1"/>
</dbReference>
<dbReference type="SMART" id="SM00355">
    <property type="entry name" value="ZnF_C2H2"/>
    <property type="match status" value="1"/>
</dbReference>
<evidence type="ECO:0000256" key="4">
    <source>
        <dbReference type="ARBA" id="ARBA00022833"/>
    </source>
</evidence>
<dbReference type="GeneTree" id="ENSGT00940000160303"/>
<keyword evidence="3 9" id="KW-0863">Zinc-finger</keyword>
<evidence type="ECO:0000256" key="1">
    <source>
        <dbReference type="ARBA" id="ARBA00004123"/>
    </source>
</evidence>
<feature type="region of interest" description="Disordered" evidence="10">
    <location>
        <begin position="220"/>
        <end position="417"/>
    </location>
</feature>
<dbReference type="SMART" id="SM00717">
    <property type="entry name" value="SANT"/>
    <property type="match status" value="1"/>
</dbReference>
<dbReference type="AlphaFoldDB" id="A0A3Q2DDJ3"/>
<sequence length="776" mass="84768">MSDLWTFPAASPPSIVQQSSRSHSLPPFSTSLFRSHGSPSPAKVTSPIYSPQNTPPVMCQVSSPNLGLRTQASSFQFPQSQITSTHQITSPHLSPHMEVSPSQLFYPSQITSPHLPSAPVSSSYHLGSPQVASPHLHPQPQHFLYNQNPDPELDYVDWDKCEESSDLSCYLNGSGFSYQNGSPSPLDIHLQNQYGTSDPPCTDEVERTAKAYNTHSVHAGGVFEHSDPAGQAQHAWDSMSPTLSQVHCPPLGSGDPMGRWSSSPAEDFPANQFYHESYHGNNPQQPFCSPTTPGPSPHYPQTPTVSSPSPQMHPRTDRTGCPKQASKQLSRDASSALSLNDHGAYFPSSEKAPHQRTQRHLQSQSPAAEEATACQHETSFSAQERGPPSSGSTGRGCKEEGRGGRRGPRKAAERQTDWNWVKQLQPLRTTGVLDSSRCRLLCTVCNRDFKSLPALNGHMRSHSGFRSPTRIKKDTSPPTQSPMSLVMPVSVPVQTRGQKKGCVSTPASGGAVLYRSLMHEEDAAPTGHKAGENVTMANLCHYTPPPMLCPERAGSGLYCSLTTGRQQRAETIQLHNELADPVSMVTADPPPELLASGNIKPRINFGKNFQAEIPPLRDSKHAQGDSHNALLLWTPYDELEHPVNQQRVEALLLLARSSVVPGAQASPEFALQLLSECKGDFLLTLEKLMNPETSSNHTGVWWSAAEKKLLVKSLQIHRKDFSSIQKSVRSKSLSECVEYYYLWKKKLSLGVKTPTDLTVSLPGANGQKVLKSQKAS</sequence>
<dbReference type="OMA" id="WNWVKQL"/>
<keyword evidence="7" id="KW-0804">Transcription</keyword>
<evidence type="ECO:0000259" key="11">
    <source>
        <dbReference type="PROSITE" id="PS50157"/>
    </source>
</evidence>
<dbReference type="GO" id="GO:0005667">
    <property type="term" value="C:transcription regulator complex"/>
    <property type="evidence" value="ECO:0007669"/>
    <property type="project" value="TreeGrafter"/>
</dbReference>